<comment type="caution">
    <text evidence="8">The sequence shown here is derived from an EMBL/GenBank/DDBJ whole genome shotgun (WGS) entry which is preliminary data.</text>
</comment>
<comment type="similarity">
    <text evidence="3 6">Belongs to the trehalose phosphatase family.</text>
</comment>
<evidence type="ECO:0000256" key="7">
    <source>
        <dbReference type="SAM" id="MobiDB-lite"/>
    </source>
</evidence>
<dbReference type="Gene3D" id="3.30.70.1020">
    <property type="entry name" value="Trehalose-6-phosphate phosphatase related protein, domain 2"/>
    <property type="match status" value="1"/>
</dbReference>
<proteinExistence type="inferred from homology"/>
<evidence type="ECO:0000256" key="3">
    <source>
        <dbReference type="ARBA" id="ARBA00008770"/>
    </source>
</evidence>
<dbReference type="InterPro" id="IPR036412">
    <property type="entry name" value="HAD-like_sf"/>
</dbReference>
<dbReference type="SUPFAM" id="SSF56784">
    <property type="entry name" value="HAD-like"/>
    <property type="match status" value="1"/>
</dbReference>
<keyword evidence="4 6" id="KW-0378">Hydrolase</keyword>
<feature type="region of interest" description="Disordered" evidence="7">
    <location>
        <begin position="1"/>
        <end position="24"/>
    </location>
</feature>
<dbReference type="EMBL" id="VYUY01000006">
    <property type="protein sequence ID" value="KAA9134907.1"/>
    <property type="molecule type" value="Genomic_DNA"/>
</dbReference>
<evidence type="ECO:0000256" key="1">
    <source>
        <dbReference type="ARBA" id="ARBA00000500"/>
    </source>
</evidence>
<dbReference type="CDD" id="cd01627">
    <property type="entry name" value="HAD_TPP"/>
    <property type="match status" value="1"/>
</dbReference>
<comment type="cofactor">
    <cofactor evidence="6">
        <name>Mg(2+)</name>
        <dbReference type="ChEBI" id="CHEBI:18420"/>
    </cofactor>
</comment>
<dbReference type="NCBIfam" id="TIGR01484">
    <property type="entry name" value="HAD-SF-IIB"/>
    <property type="match status" value="1"/>
</dbReference>
<name>A0A5N0TL81_9MICO</name>
<dbReference type="InterPro" id="IPR006379">
    <property type="entry name" value="HAD-SF_hydro_IIB"/>
</dbReference>
<evidence type="ECO:0000256" key="6">
    <source>
        <dbReference type="RuleBase" id="RU361117"/>
    </source>
</evidence>
<dbReference type="Gene3D" id="3.40.50.1000">
    <property type="entry name" value="HAD superfamily/HAD-like"/>
    <property type="match status" value="1"/>
</dbReference>
<evidence type="ECO:0000256" key="5">
    <source>
        <dbReference type="ARBA" id="ARBA00024179"/>
    </source>
</evidence>
<comment type="function">
    <text evidence="5 6">Removes the phosphate from trehalose 6-phosphate to produce free trehalose.</text>
</comment>
<keyword evidence="9" id="KW-1185">Reference proteome</keyword>
<protein>
    <recommendedName>
        <fullName evidence="6">Trehalose 6-phosphate phosphatase</fullName>
        <ecNumber evidence="6">3.1.3.12</ecNumber>
    </recommendedName>
</protein>
<dbReference type="InterPro" id="IPR003337">
    <property type="entry name" value="Trehalose_PPase"/>
</dbReference>
<keyword evidence="6" id="KW-0460">Magnesium</keyword>
<dbReference type="InterPro" id="IPR044651">
    <property type="entry name" value="OTSB-like"/>
</dbReference>
<dbReference type="PANTHER" id="PTHR43768:SF3">
    <property type="entry name" value="TREHALOSE 6-PHOSPHATE PHOSPHATASE"/>
    <property type="match status" value="1"/>
</dbReference>
<dbReference type="AlphaFoldDB" id="A0A5N0TL81"/>
<sequence length="341" mass="35888">MSSPARCGSTRTTSRGSRTPSCARSRCPRQSRAAGCGRCAAVCGTTTWRTGRASSSALWPPRRGSDDVSDDLAPIASTARLLIALDFDGTLSPLQDEPMAARMLPAAREALNALAALPDTTVALVSGRTLGDLRVISEHGDDSVFLLSGSHGAEFWHPGSGAQATPDDAEARALRDDLQAAAEDAVAGLDGAWIEPKTFGLGLHTRLASDADSRVAEERVDALLAERAPHWRRRSGRNIVEYAYRHEGKDSAVAALRERVRATAVLFAGDDVTDEDALRSLGPGDLGVRVGEGETAARIRVPDADALATLLLELARRRADALGVRAPAAPEGAPGGNRLHP</sequence>
<dbReference type="Pfam" id="PF02358">
    <property type="entry name" value="Trehalose_PPase"/>
    <property type="match status" value="1"/>
</dbReference>
<evidence type="ECO:0000313" key="9">
    <source>
        <dbReference type="Proteomes" id="UP000326838"/>
    </source>
</evidence>
<organism evidence="8 9">
    <name type="scientific">Microbacterium caowuchunii</name>
    <dbReference type="NCBI Taxonomy" id="2614638"/>
    <lineage>
        <taxon>Bacteria</taxon>
        <taxon>Bacillati</taxon>
        <taxon>Actinomycetota</taxon>
        <taxon>Actinomycetes</taxon>
        <taxon>Micrococcales</taxon>
        <taxon>Microbacteriaceae</taxon>
        <taxon>Microbacterium</taxon>
    </lineage>
</organism>
<gene>
    <name evidence="8" type="primary">otsB</name>
    <name evidence="8" type="ORF">F6B40_04235</name>
</gene>
<dbReference type="EC" id="3.1.3.12" evidence="6"/>
<dbReference type="GO" id="GO:0004805">
    <property type="term" value="F:trehalose-phosphatase activity"/>
    <property type="evidence" value="ECO:0007669"/>
    <property type="project" value="UniProtKB-EC"/>
</dbReference>
<dbReference type="InterPro" id="IPR023214">
    <property type="entry name" value="HAD_sf"/>
</dbReference>
<dbReference type="PANTHER" id="PTHR43768">
    <property type="entry name" value="TREHALOSE 6-PHOSPHATE PHOSPHATASE"/>
    <property type="match status" value="1"/>
</dbReference>
<dbReference type="Proteomes" id="UP000326838">
    <property type="component" value="Unassembled WGS sequence"/>
</dbReference>
<dbReference type="GO" id="GO:0046872">
    <property type="term" value="F:metal ion binding"/>
    <property type="evidence" value="ECO:0007669"/>
    <property type="project" value="UniProtKB-KW"/>
</dbReference>
<evidence type="ECO:0000256" key="2">
    <source>
        <dbReference type="ARBA" id="ARBA00005199"/>
    </source>
</evidence>
<accession>A0A5N0TL81</accession>
<keyword evidence="6" id="KW-0479">Metal-binding</keyword>
<dbReference type="NCBIfam" id="TIGR00685">
    <property type="entry name" value="T6PP"/>
    <property type="match status" value="1"/>
</dbReference>
<comment type="pathway">
    <text evidence="2 6">Glycan biosynthesis; trehalose biosynthesis.</text>
</comment>
<comment type="catalytic activity">
    <reaction evidence="1 6">
        <text>alpha,alpha-trehalose 6-phosphate + H2O = alpha,alpha-trehalose + phosphate</text>
        <dbReference type="Rhea" id="RHEA:23420"/>
        <dbReference type="ChEBI" id="CHEBI:15377"/>
        <dbReference type="ChEBI" id="CHEBI:16551"/>
        <dbReference type="ChEBI" id="CHEBI:43474"/>
        <dbReference type="ChEBI" id="CHEBI:58429"/>
        <dbReference type="EC" id="3.1.3.12"/>
    </reaction>
</comment>
<dbReference type="GO" id="GO:0005992">
    <property type="term" value="P:trehalose biosynthetic process"/>
    <property type="evidence" value="ECO:0007669"/>
    <property type="project" value="UniProtKB-UniPathway"/>
</dbReference>
<feature type="compositionally biased region" description="Low complexity" evidence="7">
    <location>
        <begin position="1"/>
        <end position="22"/>
    </location>
</feature>
<evidence type="ECO:0000256" key="4">
    <source>
        <dbReference type="ARBA" id="ARBA00022801"/>
    </source>
</evidence>
<reference evidence="9" key="1">
    <citation type="submission" date="2019-09" db="EMBL/GenBank/DDBJ databases">
        <title>Mumia zhuanghuii sp. nov. isolated from the intestinal contents of plateau pika (Ochotona curzoniae) in the Qinghai-Tibet plateau of China.</title>
        <authorList>
            <person name="Tian Z."/>
        </authorList>
    </citation>
    <scope>NUCLEOTIDE SEQUENCE [LARGE SCALE GENOMIC DNA]</scope>
    <source>
        <strain evidence="9">L-033</strain>
    </source>
</reference>
<evidence type="ECO:0000313" key="8">
    <source>
        <dbReference type="EMBL" id="KAA9134907.1"/>
    </source>
</evidence>
<dbReference type="UniPathway" id="UPA00299"/>